<dbReference type="OrthoDB" id="2418900at2759"/>
<keyword evidence="2" id="KW-1185">Reference proteome</keyword>
<feature type="non-terminal residue" evidence="1">
    <location>
        <position position="1"/>
    </location>
</feature>
<evidence type="ECO:0000313" key="1">
    <source>
        <dbReference type="EMBL" id="KAF9063143.1"/>
    </source>
</evidence>
<dbReference type="EMBL" id="JADNRY010000153">
    <property type="protein sequence ID" value="KAF9063143.1"/>
    <property type="molecule type" value="Genomic_DNA"/>
</dbReference>
<proteinExistence type="predicted"/>
<dbReference type="Proteomes" id="UP000772434">
    <property type="component" value="Unassembled WGS sequence"/>
</dbReference>
<dbReference type="AlphaFoldDB" id="A0A9P5PFY7"/>
<accession>A0A9P5PFY7</accession>
<evidence type="ECO:0000313" key="2">
    <source>
        <dbReference type="Proteomes" id="UP000772434"/>
    </source>
</evidence>
<comment type="caution">
    <text evidence="1">The sequence shown here is derived from an EMBL/GenBank/DDBJ whole genome shotgun (WGS) entry which is preliminary data.</text>
</comment>
<gene>
    <name evidence="1" type="ORF">BDP27DRAFT_1145888</name>
</gene>
<feature type="non-terminal residue" evidence="1">
    <location>
        <position position="276"/>
    </location>
</feature>
<reference evidence="1" key="1">
    <citation type="submission" date="2020-11" db="EMBL/GenBank/DDBJ databases">
        <authorList>
            <consortium name="DOE Joint Genome Institute"/>
            <person name="Ahrendt S."/>
            <person name="Riley R."/>
            <person name="Andreopoulos W."/>
            <person name="Labutti K."/>
            <person name="Pangilinan J."/>
            <person name="Ruiz-Duenas F.J."/>
            <person name="Barrasa J.M."/>
            <person name="Sanchez-Garcia M."/>
            <person name="Camarero S."/>
            <person name="Miyauchi S."/>
            <person name="Serrano A."/>
            <person name="Linde D."/>
            <person name="Babiker R."/>
            <person name="Drula E."/>
            <person name="Ayuso-Fernandez I."/>
            <person name="Pacheco R."/>
            <person name="Padilla G."/>
            <person name="Ferreira P."/>
            <person name="Barriuso J."/>
            <person name="Kellner H."/>
            <person name="Castanera R."/>
            <person name="Alfaro M."/>
            <person name="Ramirez L."/>
            <person name="Pisabarro A.G."/>
            <person name="Kuo A."/>
            <person name="Tritt A."/>
            <person name="Lipzen A."/>
            <person name="He G."/>
            <person name="Yan M."/>
            <person name="Ng V."/>
            <person name="Cullen D."/>
            <person name="Martin F."/>
            <person name="Rosso M.-N."/>
            <person name="Henrissat B."/>
            <person name="Hibbett D."/>
            <person name="Martinez A.T."/>
            <person name="Grigoriev I.V."/>
        </authorList>
    </citation>
    <scope>NUCLEOTIDE SEQUENCE</scope>
    <source>
        <strain evidence="1">AH 40177</strain>
    </source>
</reference>
<sequence>KLGLSYTNIAGLHKCVDSIWPRAGEPHRSSLGPILLTSTFNDHPDKEFVLRHCDIVEVVKSLWGDPSLAKHLVYRPKSVFQDAKHIRRAYSEMWSGKWWQYTQDKLPVGATVAPLIIATDKTQLTQFSGSKQAYPVYLTLGNIPRGLRRKPSQQACVLLAYLPVEKLNKDQMIQREATGRYHRLFHEAMRQVMAPLITAGKEGVDMASADGEVRCVHPILASYVADFPEQCLVACSKSGTCPKCRVLSANLGEEGPFERRTPKWTLGVMKEARESS</sequence>
<dbReference type="Pfam" id="PF18759">
    <property type="entry name" value="Plavaka"/>
    <property type="match status" value="1"/>
</dbReference>
<protein>
    <submittedName>
        <fullName evidence="1">Uncharacterized protein</fullName>
    </submittedName>
</protein>
<organism evidence="1 2">
    <name type="scientific">Rhodocollybia butyracea</name>
    <dbReference type="NCBI Taxonomy" id="206335"/>
    <lineage>
        <taxon>Eukaryota</taxon>
        <taxon>Fungi</taxon>
        <taxon>Dikarya</taxon>
        <taxon>Basidiomycota</taxon>
        <taxon>Agaricomycotina</taxon>
        <taxon>Agaricomycetes</taxon>
        <taxon>Agaricomycetidae</taxon>
        <taxon>Agaricales</taxon>
        <taxon>Marasmiineae</taxon>
        <taxon>Omphalotaceae</taxon>
        <taxon>Rhodocollybia</taxon>
    </lineage>
</organism>
<name>A0A9P5PFY7_9AGAR</name>
<dbReference type="InterPro" id="IPR041078">
    <property type="entry name" value="Plavaka"/>
</dbReference>